<gene>
    <name evidence="1" type="ORF">HHK36_005125</name>
</gene>
<evidence type="ECO:0000313" key="1">
    <source>
        <dbReference type="EMBL" id="KAF8409053.1"/>
    </source>
</evidence>
<proteinExistence type="predicted"/>
<dbReference type="OrthoDB" id="550575at2759"/>
<accession>A0A835DM13</accession>
<organism evidence="1 2">
    <name type="scientific">Tetracentron sinense</name>
    <name type="common">Spur-leaf</name>
    <dbReference type="NCBI Taxonomy" id="13715"/>
    <lineage>
        <taxon>Eukaryota</taxon>
        <taxon>Viridiplantae</taxon>
        <taxon>Streptophyta</taxon>
        <taxon>Embryophyta</taxon>
        <taxon>Tracheophyta</taxon>
        <taxon>Spermatophyta</taxon>
        <taxon>Magnoliopsida</taxon>
        <taxon>Trochodendrales</taxon>
        <taxon>Trochodendraceae</taxon>
        <taxon>Tetracentron</taxon>
    </lineage>
</organism>
<dbReference type="EMBL" id="JABCRI010000003">
    <property type="protein sequence ID" value="KAF8409053.1"/>
    <property type="molecule type" value="Genomic_DNA"/>
</dbReference>
<reference evidence="1 2" key="1">
    <citation type="submission" date="2020-04" db="EMBL/GenBank/DDBJ databases">
        <title>Plant Genome Project.</title>
        <authorList>
            <person name="Zhang R.-G."/>
        </authorList>
    </citation>
    <scope>NUCLEOTIDE SEQUENCE [LARGE SCALE GENOMIC DNA]</scope>
    <source>
        <strain evidence="1">YNK0</strain>
        <tissue evidence="1">Leaf</tissue>
    </source>
</reference>
<dbReference type="AlphaFoldDB" id="A0A835DM13"/>
<name>A0A835DM13_TETSI</name>
<protein>
    <submittedName>
        <fullName evidence="1">Uncharacterized protein</fullName>
    </submittedName>
</protein>
<keyword evidence="2" id="KW-1185">Reference proteome</keyword>
<sequence>MGMRLFACGLRHTLVDVKISCLKRLDAVRSLRALEPIRDLIQRLHIDCLWDSIEQSQSEIPGQAVHNFNLNEIYQPAGFMIFITAKGRKDWDDITKKKCRYSVDANCSHIRSNSNRFWCRTWERLQYLSLWIAVGDSRRQPKPSKHAFGLITLARYPQLLKMQFDCGEAIGYALMAPSGQMDLNLWERLYLNGIGYLTLNELDYWSPQDRDVNQRSLSLPATGLLAECGTLRKLFIHGTANEHFMMFLPRIPNLRDVQLREDYYPAPENDTNTEMRVESCSRFEDTLNMHQILD</sequence>
<comment type="caution">
    <text evidence="1">The sequence shown here is derived from an EMBL/GenBank/DDBJ whole genome shotgun (WGS) entry which is preliminary data.</text>
</comment>
<dbReference type="OMA" id="ANCSHIR"/>
<evidence type="ECO:0000313" key="2">
    <source>
        <dbReference type="Proteomes" id="UP000655225"/>
    </source>
</evidence>
<dbReference type="Proteomes" id="UP000655225">
    <property type="component" value="Unassembled WGS sequence"/>
</dbReference>